<dbReference type="PANTHER" id="PTHR46401:SF2">
    <property type="entry name" value="GLYCOSYLTRANSFERASE WBBK-RELATED"/>
    <property type="match status" value="1"/>
</dbReference>
<dbReference type="Gene3D" id="3.40.50.2000">
    <property type="entry name" value="Glycogen Phosphorylase B"/>
    <property type="match status" value="2"/>
</dbReference>
<name>A0ABT3KKS7_9GAMM</name>
<reference evidence="3" key="1">
    <citation type="submission" date="2022-11" db="EMBL/GenBank/DDBJ databases">
        <title>Marinomonas sp. nov., isolated from marine algae.</title>
        <authorList>
            <person name="Choi D.G."/>
            <person name="Kim J.M."/>
            <person name="Lee J.K."/>
            <person name="Baek J.H."/>
            <person name="Jeon C.O."/>
        </authorList>
    </citation>
    <scope>NUCLEOTIDE SEQUENCE</scope>
    <source>
        <strain evidence="3">KJ51-3</strain>
    </source>
</reference>
<evidence type="ECO:0000313" key="4">
    <source>
        <dbReference type="Proteomes" id="UP001431181"/>
    </source>
</evidence>
<accession>A0ABT3KKS7</accession>
<keyword evidence="4" id="KW-1185">Reference proteome</keyword>
<dbReference type="Pfam" id="PF00534">
    <property type="entry name" value="Glycos_transf_1"/>
    <property type="match status" value="1"/>
</dbReference>
<dbReference type="SUPFAM" id="SSF53756">
    <property type="entry name" value="UDP-Glycosyltransferase/glycogen phosphorylase"/>
    <property type="match status" value="1"/>
</dbReference>
<dbReference type="InterPro" id="IPR001296">
    <property type="entry name" value="Glyco_trans_1"/>
</dbReference>
<dbReference type="RefSeq" id="WP_265220362.1">
    <property type="nucleotide sequence ID" value="NZ_JAPEUL010000011.1"/>
</dbReference>
<feature type="domain" description="Glycosyl transferase family 1" evidence="2">
    <location>
        <begin position="221"/>
        <end position="378"/>
    </location>
</feature>
<sequence length="449" mass="50999">MKILIDIQSMQTSSRTRGIGHYTLSLIKEMILRDDIEVVFLLNDYCKESAEVVFKELDGYYAIDKIKIFKAPHNVSCLLGVDRLRKAASILRDYYINALNPDFVLITSLFEGATEDFVCDIKDNRNYKVGVIGYDLIPLYNPDLHLPTENMKEWYYEKLAEAKKADVIFSISESSKNEFLELGGISEKNIVNISSAGDSGYKALEVHERIDLSSRFLIHNEFILYSGACDERKNLKGLLSAYSNLDQDIKNRLDVVLVGKYSENDIKNLRKFVASKGIKPEKIIFTGFISNKELQNLYTQCFVFIFPSFHEGFGLPVLEAMMCDAVTICSNVSSLPEVIGLEEATFSPDNISSITEKLKEAIVDESFRNRLKDNARKRAKIFSWVKTTDLLLNKAKDLCEKNIKAKGSNVYSQDELIRSIFVESGYEYLDKEIRIIANCIADNEISLAL</sequence>
<evidence type="ECO:0000259" key="2">
    <source>
        <dbReference type="Pfam" id="PF00534"/>
    </source>
</evidence>
<keyword evidence="1" id="KW-0808">Transferase</keyword>
<dbReference type="Proteomes" id="UP001431181">
    <property type="component" value="Unassembled WGS sequence"/>
</dbReference>
<gene>
    <name evidence="3" type="ORF">ONZ52_19695</name>
</gene>
<comment type="caution">
    <text evidence="3">The sequence shown here is derived from an EMBL/GenBank/DDBJ whole genome shotgun (WGS) entry which is preliminary data.</text>
</comment>
<dbReference type="CDD" id="cd03809">
    <property type="entry name" value="GT4_MtfB-like"/>
    <property type="match status" value="1"/>
</dbReference>
<evidence type="ECO:0000313" key="3">
    <source>
        <dbReference type="EMBL" id="MCW4631024.1"/>
    </source>
</evidence>
<dbReference type="PANTHER" id="PTHR46401">
    <property type="entry name" value="GLYCOSYLTRANSFERASE WBBK-RELATED"/>
    <property type="match status" value="1"/>
</dbReference>
<dbReference type="EMBL" id="JAPEUL010000011">
    <property type="protein sequence ID" value="MCW4631024.1"/>
    <property type="molecule type" value="Genomic_DNA"/>
</dbReference>
<proteinExistence type="predicted"/>
<evidence type="ECO:0000256" key="1">
    <source>
        <dbReference type="ARBA" id="ARBA00022679"/>
    </source>
</evidence>
<protein>
    <submittedName>
        <fullName evidence="3">Glycosyltransferase family 4 protein</fullName>
    </submittedName>
</protein>
<organism evidence="3 4">
    <name type="scientific">Marinomonas rhodophyticola</name>
    <dbReference type="NCBI Taxonomy" id="2992803"/>
    <lineage>
        <taxon>Bacteria</taxon>
        <taxon>Pseudomonadati</taxon>
        <taxon>Pseudomonadota</taxon>
        <taxon>Gammaproteobacteria</taxon>
        <taxon>Oceanospirillales</taxon>
        <taxon>Oceanospirillaceae</taxon>
        <taxon>Marinomonas</taxon>
    </lineage>
</organism>